<evidence type="ECO:0000313" key="3">
    <source>
        <dbReference type="Proteomes" id="UP000006671"/>
    </source>
</evidence>
<dbReference type="Proteomes" id="UP000006671">
    <property type="component" value="Unassembled WGS sequence"/>
</dbReference>
<dbReference type="KEGG" id="ngr:NAEGRDRAFT_73379"/>
<dbReference type="GeneID" id="8853770"/>
<sequence>MKRQSNEHSALPKRKKQQSVEEPPSREQQLQQTSPTIGSTTIINHVDDENNNKIIMMMTNIPLDIITNEVFTFFPCQWIFRVAFLVCKAWYNSVNNFNLLIIQTNLNVDTQRNQSFLLCCKEGRFNSAREFCVKGFDLHHYKLSIPIVNFTALQVLDLSYSKLGSLGISILSQNNANQLRGLRKFTYRYNVLTHKGLEVLCSLPLTKLKELDLSFNRIGDTGCTVLRKAPFLNSLTSLELYDNRIGNQGFLTLVDTNFQSLRFINLRFNAVDHIDCEVFNSEKLSNKLPNIQSINLLFNKIDISEITHLNANVKKLIVVNMVN</sequence>
<protein>
    <submittedName>
        <fullName evidence="2">Predicted protein</fullName>
    </submittedName>
</protein>
<evidence type="ECO:0000313" key="2">
    <source>
        <dbReference type="EMBL" id="EFC38837.1"/>
    </source>
</evidence>
<gene>
    <name evidence="2" type="ORF">NAEGRDRAFT_73379</name>
</gene>
<dbReference type="Gene3D" id="3.80.10.10">
    <property type="entry name" value="Ribonuclease Inhibitor"/>
    <property type="match status" value="1"/>
</dbReference>
<dbReference type="OMA" id="LAEMSEC"/>
<feature type="region of interest" description="Disordered" evidence="1">
    <location>
        <begin position="1"/>
        <end position="34"/>
    </location>
</feature>
<organism evidence="3">
    <name type="scientific">Naegleria gruberi</name>
    <name type="common">Amoeba</name>
    <dbReference type="NCBI Taxonomy" id="5762"/>
    <lineage>
        <taxon>Eukaryota</taxon>
        <taxon>Discoba</taxon>
        <taxon>Heterolobosea</taxon>
        <taxon>Tetramitia</taxon>
        <taxon>Eutetramitia</taxon>
        <taxon>Vahlkampfiidae</taxon>
        <taxon>Naegleria</taxon>
    </lineage>
</organism>
<dbReference type="AlphaFoldDB" id="D2VWH2"/>
<keyword evidence="3" id="KW-1185">Reference proteome</keyword>
<proteinExistence type="predicted"/>
<dbReference type="RefSeq" id="XP_002671581.1">
    <property type="nucleotide sequence ID" value="XM_002671535.1"/>
</dbReference>
<dbReference type="InterPro" id="IPR032675">
    <property type="entry name" value="LRR_dom_sf"/>
</dbReference>
<evidence type="ECO:0000256" key="1">
    <source>
        <dbReference type="SAM" id="MobiDB-lite"/>
    </source>
</evidence>
<dbReference type="OrthoDB" id="120976at2759"/>
<dbReference type="SUPFAM" id="SSF52047">
    <property type="entry name" value="RNI-like"/>
    <property type="match status" value="1"/>
</dbReference>
<dbReference type="VEuPathDB" id="AmoebaDB:NAEGRDRAFT_73379"/>
<dbReference type="InParanoid" id="D2VWH2"/>
<dbReference type="InterPro" id="IPR001611">
    <property type="entry name" value="Leu-rich_rpt"/>
</dbReference>
<dbReference type="EMBL" id="GG738904">
    <property type="protein sequence ID" value="EFC38837.1"/>
    <property type="molecule type" value="Genomic_DNA"/>
</dbReference>
<name>D2VWH2_NAEGR</name>
<reference evidence="2 3" key="1">
    <citation type="journal article" date="2010" name="Cell">
        <title>The genome of Naegleria gruberi illuminates early eukaryotic versatility.</title>
        <authorList>
            <person name="Fritz-Laylin L.K."/>
            <person name="Prochnik S.E."/>
            <person name="Ginger M.L."/>
            <person name="Dacks J.B."/>
            <person name="Carpenter M.L."/>
            <person name="Field M.C."/>
            <person name="Kuo A."/>
            <person name="Paredez A."/>
            <person name="Chapman J."/>
            <person name="Pham J."/>
            <person name="Shu S."/>
            <person name="Neupane R."/>
            <person name="Cipriano M."/>
            <person name="Mancuso J."/>
            <person name="Tu H."/>
            <person name="Salamov A."/>
            <person name="Lindquist E."/>
            <person name="Shapiro H."/>
            <person name="Lucas S."/>
            <person name="Grigoriev I.V."/>
            <person name="Cande W.Z."/>
            <person name="Fulton C."/>
            <person name="Rokhsar D.S."/>
            <person name="Dawson S.C."/>
        </authorList>
    </citation>
    <scope>NUCLEOTIDE SEQUENCE [LARGE SCALE GENOMIC DNA]</scope>
    <source>
        <strain evidence="2 3">NEG-M</strain>
    </source>
</reference>
<accession>D2VWH2</accession>
<dbReference type="Pfam" id="PF13516">
    <property type="entry name" value="LRR_6"/>
    <property type="match status" value="2"/>
</dbReference>